<proteinExistence type="predicted"/>
<reference evidence="2 3" key="1">
    <citation type="submission" date="2016-07" db="EMBL/GenBank/DDBJ databases">
        <title>Pervasive Adenine N6-methylation of Active Genes in Fungi.</title>
        <authorList>
            <consortium name="DOE Joint Genome Institute"/>
            <person name="Mondo S.J."/>
            <person name="Dannebaum R.O."/>
            <person name="Kuo R.C."/>
            <person name="Labutti K."/>
            <person name="Haridas S."/>
            <person name="Kuo A."/>
            <person name="Salamov A."/>
            <person name="Ahrendt S.R."/>
            <person name="Lipzen A."/>
            <person name="Sullivan W."/>
            <person name="Andreopoulos W.B."/>
            <person name="Clum A."/>
            <person name="Lindquist E."/>
            <person name="Daum C."/>
            <person name="Ramamoorthy G.K."/>
            <person name="Gryganskyi A."/>
            <person name="Culley D."/>
            <person name="Magnuson J.K."/>
            <person name="James T.Y."/>
            <person name="O'Malley M.A."/>
            <person name="Stajich J.E."/>
            <person name="Spatafora J.W."/>
            <person name="Visel A."/>
            <person name="Grigoriev I.V."/>
        </authorList>
    </citation>
    <scope>NUCLEOTIDE SEQUENCE [LARGE SCALE GENOMIC DNA]</scope>
    <source>
        <strain evidence="2 3">JEL800</strain>
    </source>
</reference>
<organism evidence="2 3">
    <name type="scientific">Rhizoclosmatium globosum</name>
    <dbReference type="NCBI Taxonomy" id="329046"/>
    <lineage>
        <taxon>Eukaryota</taxon>
        <taxon>Fungi</taxon>
        <taxon>Fungi incertae sedis</taxon>
        <taxon>Chytridiomycota</taxon>
        <taxon>Chytridiomycota incertae sedis</taxon>
        <taxon>Chytridiomycetes</taxon>
        <taxon>Chytridiales</taxon>
        <taxon>Chytriomycetaceae</taxon>
        <taxon>Rhizoclosmatium</taxon>
    </lineage>
</organism>
<protein>
    <recommendedName>
        <fullName evidence="4">SMC hinge domain-containing protein</fullName>
    </recommendedName>
</protein>
<comment type="caution">
    <text evidence="2">The sequence shown here is derived from an EMBL/GenBank/DDBJ whole genome shotgun (WGS) entry which is preliminary data.</text>
</comment>
<evidence type="ECO:0000313" key="2">
    <source>
        <dbReference type="EMBL" id="ORY49790.1"/>
    </source>
</evidence>
<feature type="coiled-coil region" evidence="1">
    <location>
        <begin position="9"/>
        <end position="85"/>
    </location>
</feature>
<dbReference type="AlphaFoldDB" id="A0A1Y2CRW3"/>
<accession>A0A1Y2CRW3</accession>
<name>A0A1Y2CRW3_9FUNG</name>
<dbReference type="OrthoDB" id="2152361at2759"/>
<evidence type="ECO:0000313" key="3">
    <source>
        <dbReference type="Proteomes" id="UP000193642"/>
    </source>
</evidence>
<keyword evidence="1" id="KW-0175">Coiled coil</keyword>
<dbReference type="EMBL" id="MCGO01000008">
    <property type="protein sequence ID" value="ORY49790.1"/>
    <property type="molecule type" value="Genomic_DNA"/>
</dbReference>
<evidence type="ECO:0000256" key="1">
    <source>
        <dbReference type="SAM" id="Coils"/>
    </source>
</evidence>
<dbReference type="Proteomes" id="UP000193642">
    <property type="component" value="Unassembled WGS sequence"/>
</dbReference>
<keyword evidence="3" id="KW-1185">Reference proteome</keyword>
<evidence type="ECO:0008006" key="4">
    <source>
        <dbReference type="Google" id="ProtNLM"/>
    </source>
</evidence>
<sequence length="165" mass="18738">MFSRVLGILKDARERLKQSDERVRALTADVTEYTKSEKLAHEKVGHLEKSLESLKAKRDAQATRLAELEREFEEEVCLRKAVETKLRRVVKGSMALLEIPVDAALLGQITNFGTVVEALVGVSRGVHRHTRIMRDGRLPVETLEKIFELGLREREKACILIISIH</sequence>
<gene>
    <name evidence="2" type="ORF">BCR33DRAFT_552266</name>
</gene>